<dbReference type="Gene3D" id="1.10.10.10">
    <property type="entry name" value="Winged helix-like DNA-binding domain superfamily/Winged helix DNA-binding domain"/>
    <property type="match status" value="1"/>
</dbReference>
<evidence type="ECO:0000256" key="3">
    <source>
        <dbReference type="ARBA" id="ARBA00018111"/>
    </source>
</evidence>
<name>A0A9Y2AHB0_9FIRM</name>
<evidence type="ECO:0000313" key="7">
    <source>
        <dbReference type="Proteomes" id="UP001243623"/>
    </source>
</evidence>
<evidence type="ECO:0000313" key="6">
    <source>
        <dbReference type="EMBL" id="WIW69688.1"/>
    </source>
</evidence>
<protein>
    <recommendedName>
        <fullName evidence="3">Regulatory protein RecX</fullName>
    </recommendedName>
</protein>
<comment type="subcellular location">
    <subcellularLocation>
        <location evidence="1">Cytoplasm</location>
    </subcellularLocation>
</comment>
<evidence type="ECO:0000256" key="1">
    <source>
        <dbReference type="ARBA" id="ARBA00004496"/>
    </source>
</evidence>
<proteinExistence type="inferred from homology"/>
<dbReference type="GO" id="GO:0006282">
    <property type="term" value="P:regulation of DNA repair"/>
    <property type="evidence" value="ECO:0007669"/>
    <property type="project" value="InterPro"/>
</dbReference>
<dbReference type="KEGG" id="sgbi:P3F81_07085"/>
<dbReference type="RefSeq" id="WP_309320211.1">
    <property type="nucleotide sequence ID" value="NZ_CP120678.1"/>
</dbReference>
<dbReference type="GO" id="GO:0005737">
    <property type="term" value="C:cytoplasm"/>
    <property type="evidence" value="ECO:0007669"/>
    <property type="project" value="UniProtKB-SubCell"/>
</dbReference>
<organism evidence="6 7">
    <name type="scientific">Selenobaculum gibii</name>
    <dbReference type="NCBI Taxonomy" id="3054208"/>
    <lineage>
        <taxon>Bacteria</taxon>
        <taxon>Bacillati</taxon>
        <taxon>Bacillota</taxon>
        <taxon>Negativicutes</taxon>
        <taxon>Selenomonadales</taxon>
        <taxon>Selenomonadaceae</taxon>
        <taxon>Selenobaculum</taxon>
    </lineage>
</organism>
<reference evidence="6" key="1">
    <citation type="submission" date="2023-03" db="EMBL/GenBank/DDBJ databases">
        <title>Selenobaculum gbiensis gen. nov. sp. nov., a new bacterium isolated from the gut microbiota of IBD patient.</title>
        <authorList>
            <person name="Yeo S."/>
            <person name="Park H."/>
            <person name="Huh C.S."/>
        </authorList>
    </citation>
    <scope>NUCLEOTIDE SEQUENCE</scope>
    <source>
        <strain evidence="6">ICN-92133</strain>
    </source>
</reference>
<gene>
    <name evidence="6" type="ORF">P3F81_07085</name>
</gene>
<dbReference type="InterPro" id="IPR036388">
    <property type="entry name" value="WH-like_DNA-bd_sf"/>
</dbReference>
<dbReference type="Proteomes" id="UP001243623">
    <property type="component" value="Chromosome"/>
</dbReference>
<dbReference type="Pfam" id="PF21982">
    <property type="entry name" value="RecX_HTH1"/>
    <property type="match status" value="1"/>
</dbReference>
<evidence type="ECO:0000256" key="2">
    <source>
        <dbReference type="ARBA" id="ARBA00009695"/>
    </source>
</evidence>
<keyword evidence="7" id="KW-1185">Reference proteome</keyword>
<feature type="domain" description="RecX first three-helical" evidence="5">
    <location>
        <begin position="5"/>
        <end position="41"/>
    </location>
</feature>
<evidence type="ECO:0000259" key="5">
    <source>
        <dbReference type="Pfam" id="PF21982"/>
    </source>
</evidence>
<comment type="similarity">
    <text evidence="2">Belongs to the RecX family.</text>
</comment>
<accession>A0A9Y2AHB0</accession>
<evidence type="ECO:0000256" key="4">
    <source>
        <dbReference type="ARBA" id="ARBA00022490"/>
    </source>
</evidence>
<dbReference type="PANTHER" id="PTHR33602">
    <property type="entry name" value="REGULATORY PROTEIN RECX FAMILY PROTEIN"/>
    <property type="match status" value="1"/>
</dbReference>
<dbReference type="EMBL" id="CP120678">
    <property type="protein sequence ID" value="WIW69688.1"/>
    <property type="molecule type" value="Genomic_DNA"/>
</dbReference>
<keyword evidence="4" id="KW-0963">Cytoplasm</keyword>
<dbReference type="InterPro" id="IPR053926">
    <property type="entry name" value="RecX_HTH_1st"/>
</dbReference>
<sequence length="141" mass="16368">MNNTALKIAVNMLAKRDYSIVELSNKLLQKSYTSDEINKAIIVLKQKGYLDDASLCEKLFFKYYQTHKYSANYVAKKLLAQGFDENDILNNIDKVELSDEVDIAKSILRKKYSNFIEYDKEILVKFLLNKGFSHQTIENIL</sequence>
<dbReference type="InterPro" id="IPR003783">
    <property type="entry name" value="Regulatory_RecX"/>
</dbReference>
<dbReference type="AlphaFoldDB" id="A0A9Y2AHB0"/>
<dbReference type="PANTHER" id="PTHR33602:SF1">
    <property type="entry name" value="REGULATORY PROTEIN RECX FAMILY PROTEIN"/>
    <property type="match status" value="1"/>
</dbReference>